<feature type="transmembrane region" description="Helical" evidence="1">
    <location>
        <begin position="112"/>
        <end position="130"/>
    </location>
</feature>
<reference evidence="2 3" key="1">
    <citation type="submission" date="2024-06" db="EMBL/GenBank/DDBJ databases">
        <title>Genome of Rhodovulum iodosum, a marine photoferrotroph.</title>
        <authorList>
            <person name="Bianchini G."/>
            <person name="Nikeleit V."/>
            <person name="Kappler A."/>
            <person name="Bryce C."/>
            <person name="Sanchez-Baracaldo P."/>
        </authorList>
    </citation>
    <scope>NUCLEOTIDE SEQUENCE [LARGE SCALE GENOMIC DNA]</scope>
    <source>
        <strain evidence="2 3">UT/N1</strain>
    </source>
</reference>
<keyword evidence="1" id="KW-0812">Transmembrane</keyword>
<feature type="transmembrane region" description="Helical" evidence="1">
    <location>
        <begin position="142"/>
        <end position="163"/>
    </location>
</feature>
<feature type="transmembrane region" description="Helical" evidence="1">
    <location>
        <begin position="90"/>
        <end position="107"/>
    </location>
</feature>
<feature type="transmembrane region" description="Helical" evidence="1">
    <location>
        <begin position="65"/>
        <end position="84"/>
    </location>
</feature>
<evidence type="ECO:0008006" key="4">
    <source>
        <dbReference type="Google" id="ProtNLM"/>
    </source>
</evidence>
<dbReference type="EMBL" id="JBEHHI010000001">
    <property type="protein sequence ID" value="MEX5728173.1"/>
    <property type="molecule type" value="Genomic_DNA"/>
</dbReference>
<keyword evidence="3" id="KW-1185">Reference proteome</keyword>
<accession>A0ABV3XV09</accession>
<dbReference type="Proteomes" id="UP001560019">
    <property type="component" value="Unassembled WGS sequence"/>
</dbReference>
<keyword evidence="1" id="KW-0472">Membrane</keyword>
<proteinExistence type="predicted"/>
<name>A0ABV3XV09_9RHOB</name>
<keyword evidence="1" id="KW-1133">Transmembrane helix</keyword>
<protein>
    <recommendedName>
        <fullName evidence="4">HupE/UreJ family protein</fullName>
    </recommendedName>
</protein>
<dbReference type="RefSeq" id="WP_125408524.1">
    <property type="nucleotide sequence ID" value="NZ_JBEHHI010000001.1"/>
</dbReference>
<feature type="transmembrane region" description="Helical" evidence="1">
    <location>
        <begin position="175"/>
        <end position="196"/>
    </location>
</feature>
<evidence type="ECO:0000256" key="1">
    <source>
        <dbReference type="SAM" id="Phobius"/>
    </source>
</evidence>
<gene>
    <name evidence="2" type="ORF">Ga0609869_001526</name>
</gene>
<sequence>MRRAAALALFLAAPRAEAHAFRSGSESYAAFVEGASVPLNDPGILICLAATGLALGIWRARGLPAVWPALIVGLAAGLALAPLAPVWSGIAALGLGILAAVMGVTALPWPRWALATLAASAGLLAGFASLQGHGWGELPLSVALGVFFGAHLALVVPAGLVEACRRRLVAPWVMIGWRVAASWLGAVALLLGALSLTPAA</sequence>
<comment type="caution">
    <text evidence="2">The sequence shown here is derived from an EMBL/GenBank/DDBJ whole genome shotgun (WGS) entry which is preliminary data.</text>
</comment>
<organism evidence="2 3">
    <name type="scientific">Rhodovulum iodosum</name>
    <dbReference type="NCBI Taxonomy" id="68291"/>
    <lineage>
        <taxon>Bacteria</taxon>
        <taxon>Pseudomonadati</taxon>
        <taxon>Pseudomonadota</taxon>
        <taxon>Alphaproteobacteria</taxon>
        <taxon>Rhodobacterales</taxon>
        <taxon>Paracoccaceae</taxon>
        <taxon>Rhodovulum</taxon>
    </lineage>
</organism>
<evidence type="ECO:0000313" key="2">
    <source>
        <dbReference type="EMBL" id="MEX5728173.1"/>
    </source>
</evidence>
<evidence type="ECO:0000313" key="3">
    <source>
        <dbReference type="Proteomes" id="UP001560019"/>
    </source>
</evidence>